<proteinExistence type="predicted"/>
<organism evidence="1 2">
    <name type="scientific">Sphaerisporangium album</name>
    <dbReference type="NCBI Taxonomy" id="509200"/>
    <lineage>
        <taxon>Bacteria</taxon>
        <taxon>Bacillati</taxon>
        <taxon>Actinomycetota</taxon>
        <taxon>Actinomycetes</taxon>
        <taxon>Streptosporangiales</taxon>
        <taxon>Streptosporangiaceae</taxon>
        <taxon>Sphaerisporangium</taxon>
    </lineage>
</organism>
<keyword evidence="2" id="KW-1185">Reference proteome</keyword>
<gene>
    <name evidence="1" type="ORF">DQ384_26320</name>
</gene>
<name>A0A367FA21_9ACTN</name>
<dbReference type="Proteomes" id="UP000253094">
    <property type="component" value="Unassembled WGS sequence"/>
</dbReference>
<evidence type="ECO:0000313" key="1">
    <source>
        <dbReference type="EMBL" id="RCG27236.1"/>
    </source>
</evidence>
<dbReference type="OrthoDB" id="3322395at2"/>
<protein>
    <submittedName>
        <fullName evidence="1">Uncharacterized protein</fullName>
    </submittedName>
</protein>
<dbReference type="EMBL" id="QOIL01000016">
    <property type="protein sequence ID" value="RCG27236.1"/>
    <property type="molecule type" value="Genomic_DNA"/>
</dbReference>
<evidence type="ECO:0000313" key="2">
    <source>
        <dbReference type="Proteomes" id="UP000253094"/>
    </source>
</evidence>
<dbReference type="RefSeq" id="WP_114031575.1">
    <property type="nucleotide sequence ID" value="NZ_QOIL01000016.1"/>
</dbReference>
<reference evidence="1 2" key="1">
    <citation type="submission" date="2018-06" db="EMBL/GenBank/DDBJ databases">
        <title>Sphaerisporangium craniellae sp. nov., isolated from a marine sponge in the South China Sea.</title>
        <authorList>
            <person name="Li L."/>
        </authorList>
    </citation>
    <scope>NUCLEOTIDE SEQUENCE [LARGE SCALE GENOMIC DNA]</scope>
    <source>
        <strain evidence="1 2">CCTCC AA 208026</strain>
    </source>
</reference>
<comment type="caution">
    <text evidence="1">The sequence shown here is derived from an EMBL/GenBank/DDBJ whole genome shotgun (WGS) entry which is preliminary data.</text>
</comment>
<sequence length="185" mass="20612">MTKPSDWPYDGAVEYAVWIRGGETDITSTMPTDNQQIVRDLMDSFKHGPYKQSLLVMRTYTKAPGKGMVWGDWKEATDELLLRVAVRQAGAVLARIVSLPLPIVDWTLVTRPRQVGLVASIGTRHENKRAALAAYATLLGVEVSEREADEKIHLEVEGSYHGVLVQMWAYVDRVERSEDASAVTA</sequence>
<dbReference type="AlphaFoldDB" id="A0A367FA21"/>
<accession>A0A367FA21</accession>